<dbReference type="Pfam" id="PF03592">
    <property type="entry name" value="Terminase_2"/>
    <property type="match status" value="1"/>
</dbReference>
<dbReference type="GO" id="GO:0051276">
    <property type="term" value="P:chromosome organization"/>
    <property type="evidence" value="ECO:0007669"/>
    <property type="project" value="InterPro"/>
</dbReference>
<protein>
    <submittedName>
        <fullName evidence="3">Terminase small subunit</fullName>
    </submittedName>
</protein>
<dbReference type="Gene3D" id="6.10.140.2160">
    <property type="match status" value="1"/>
</dbReference>
<sequence>MADASTLTEKERIFADEYIKTTNATQSAIKAGYAEKSASSKGSQLLRKVKVRKYIDDVMEKRSKNTIATADEVLEYLTKVMNGEEKDAFGLDASIADRTKAAELLGKRHMLFTDKVKLDAEIEIDISDRMKQARVKSDEVQQGTTD</sequence>
<evidence type="ECO:0000256" key="1">
    <source>
        <dbReference type="ARBA" id="ARBA00022612"/>
    </source>
</evidence>
<proteinExistence type="predicted"/>
<dbReference type="EMBL" id="BK015095">
    <property type="protein sequence ID" value="DAD90813.1"/>
    <property type="molecule type" value="Genomic_DNA"/>
</dbReference>
<dbReference type="PANTHER" id="PTHR41328">
    <property type="entry name" value="TERMINASE SMALL SUBUNIT-RELATED"/>
    <property type="match status" value="1"/>
</dbReference>
<dbReference type="InterPro" id="IPR005335">
    <property type="entry name" value="Terminase_ssu"/>
</dbReference>
<dbReference type="Gene3D" id="1.10.10.1400">
    <property type="entry name" value="Terminase, small subunit, N-terminal DNA-binding domain, HTH motif"/>
    <property type="match status" value="1"/>
</dbReference>
<dbReference type="PANTHER" id="PTHR41328:SF2">
    <property type="entry name" value="TERMINASE SMALL SUBUNIT"/>
    <property type="match status" value="1"/>
</dbReference>
<evidence type="ECO:0000313" key="3">
    <source>
        <dbReference type="EMBL" id="DAD90813.1"/>
    </source>
</evidence>
<keyword evidence="1" id="KW-1188">Viral release from host cell</keyword>
<reference evidence="3" key="1">
    <citation type="journal article" date="2021" name="Proc. Natl. Acad. Sci. U.S.A.">
        <title>A Catalog of Tens of Thousands of Viruses from Human Metagenomes Reveals Hidden Associations with Chronic Diseases.</title>
        <authorList>
            <person name="Tisza M.J."/>
            <person name="Buck C.B."/>
        </authorList>
    </citation>
    <scope>NUCLEOTIDE SEQUENCE</scope>
    <source>
        <strain evidence="3">Ct0dB2</strain>
    </source>
</reference>
<accession>A0A8S5N7R1</accession>
<organism evidence="3">
    <name type="scientific">Podoviridae sp. ct0dB2</name>
    <dbReference type="NCBI Taxonomy" id="2826535"/>
    <lineage>
        <taxon>Viruses</taxon>
        <taxon>Duplodnaviria</taxon>
        <taxon>Heunggongvirae</taxon>
        <taxon>Uroviricota</taxon>
        <taxon>Caudoviricetes</taxon>
    </lineage>
</organism>
<dbReference type="InterPro" id="IPR052404">
    <property type="entry name" value="SPP1-like_terminase"/>
</dbReference>
<dbReference type="InterPro" id="IPR038713">
    <property type="entry name" value="Terminase_Gp1_N_sf"/>
</dbReference>
<name>A0A8S5N7R1_9CAUD</name>
<evidence type="ECO:0000256" key="2">
    <source>
        <dbReference type="ARBA" id="ARBA00023219"/>
    </source>
</evidence>
<keyword evidence="2" id="KW-0231">Viral genome packaging</keyword>